<dbReference type="SUPFAM" id="SSF100950">
    <property type="entry name" value="NagB/RpiA/CoA transferase-like"/>
    <property type="match status" value="1"/>
</dbReference>
<dbReference type="InterPro" id="IPR037171">
    <property type="entry name" value="NagB/RpiA_transferase-like"/>
</dbReference>
<dbReference type="InterPro" id="IPR004165">
    <property type="entry name" value="CoA_trans_fam_I"/>
</dbReference>
<protein>
    <submittedName>
        <fullName evidence="3">CoA transferase subunit B</fullName>
    </submittedName>
</protein>
<gene>
    <name evidence="3" type="ORF">HZI73_18005</name>
</gene>
<dbReference type="Proteomes" id="UP000683246">
    <property type="component" value="Chromosome"/>
</dbReference>
<dbReference type="EMBL" id="CP058649">
    <property type="protein sequence ID" value="QUI24071.1"/>
    <property type="molecule type" value="Genomic_DNA"/>
</dbReference>
<dbReference type="NCBIfam" id="TIGR02428">
    <property type="entry name" value="pcaJ_scoB_fam"/>
    <property type="match status" value="1"/>
</dbReference>
<dbReference type="RefSeq" id="WP_212694763.1">
    <property type="nucleotide sequence ID" value="NZ_CP058649.1"/>
</dbReference>
<dbReference type="AlphaFoldDB" id="A0A8J8SHZ1"/>
<reference evidence="3" key="1">
    <citation type="submission" date="2020-07" db="EMBL/GenBank/DDBJ databases">
        <title>Vallitalea pronyensis genome.</title>
        <authorList>
            <person name="Postec A."/>
        </authorList>
    </citation>
    <scope>NUCLEOTIDE SEQUENCE</scope>
    <source>
        <strain evidence="3">FatNI3</strain>
    </source>
</reference>
<comment type="similarity">
    <text evidence="1">Belongs to the 3-oxoacid CoA-transferase subunit B family.</text>
</comment>
<organism evidence="3 4">
    <name type="scientific">Vallitalea pronyensis</name>
    <dbReference type="NCBI Taxonomy" id="1348613"/>
    <lineage>
        <taxon>Bacteria</taxon>
        <taxon>Bacillati</taxon>
        <taxon>Bacillota</taxon>
        <taxon>Clostridia</taxon>
        <taxon>Lachnospirales</taxon>
        <taxon>Vallitaleaceae</taxon>
        <taxon>Vallitalea</taxon>
    </lineage>
</organism>
<dbReference type="PANTHER" id="PTHR13707:SF57">
    <property type="entry name" value="SUCCINYL-COA:3-KETOACID COENZYME A TRANSFERASE SUBUNIT B-RELATED"/>
    <property type="match status" value="1"/>
</dbReference>
<evidence type="ECO:0000256" key="1">
    <source>
        <dbReference type="ARBA" id="ARBA00007047"/>
    </source>
</evidence>
<evidence type="ECO:0000313" key="4">
    <source>
        <dbReference type="Proteomes" id="UP000683246"/>
    </source>
</evidence>
<dbReference type="SMART" id="SM00882">
    <property type="entry name" value="CoA_trans"/>
    <property type="match status" value="1"/>
</dbReference>
<dbReference type="Pfam" id="PF01144">
    <property type="entry name" value="CoA_trans"/>
    <property type="match status" value="1"/>
</dbReference>
<name>A0A8J8SHZ1_9FIRM</name>
<dbReference type="InterPro" id="IPR012791">
    <property type="entry name" value="3-oxoacid_CoA-transf_B"/>
</dbReference>
<evidence type="ECO:0000256" key="2">
    <source>
        <dbReference type="ARBA" id="ARBA00022679"/>
    </source>
</evidence>
<accession>A0A8J8SHZ1</accession>
<sequence length="225" mass="23696">MMIDKNLGKQIIARRVAKELQHGQLVNLGIGLPTKVANYIPEGVEVIFQSENGMVGMGKVAAEGQEDERIINAGGDPVTILPNGAYFDSAMSFGLIRGGHVDLTVLGALQVDAKGNLASWIIPGKLVPGMGGAMDLVTGAKKVIIAMLHTAKGKHKILEACTLPLTAKGVVDLIVTELGVMKVTSDGLVLQEIHPDVTIEDVQEATGCALTVAEDLNIMDVQINI</sequence>
<dbReference type="GO" id="GO:0008410">
    <property type="term" value="F:CoA-transferase activity"/>
    <property type="evidence" value="ECO:0007669"/>
    <property type="project" value="InterPro"/>
</dbReference>
<dbReference type="KEGG" id="vpy:HZI73_18005"/>
<keyword evidence="2 3" id="KW-0808">Transferase</keyword>
<dbReference type="PANTHER" id="PTHR13707">
    <property type="entry name" value="KETOACID-COENZYME A TRANSFERASE"/>
    <property type="match status" value="1"/>
</dbReference>
<evidence type="ECO:0000313" key="3">
    <source>
        <dbReference type="EMBL" id="QUI24071.1"/>
    </source>
</evidence>
<keyword evidence="4" id="KW-1185">Reference proteome</keyword>
<dbReference type="Gene3D" id="3.40.1080.10">
    <property type="entry name" value="Glutaconate Coenzyme A-transferase"/>
    <property type="match status" value="1"/>
</dbReference>
<proteinExistence type="inferred from homology"/>